<keyword evidence="9" id="KW-1133">Transmembrane helix</keyword>
<dbReference type="InterPro" id="IPR003594">
    <property type="entry name" value="HATPase_dom"/>
</dbReference>
<feature type="transmembrane region" description="Helical" evidence="9">
    <location>
        <begin position="104"/>
        <end position="120"/>
    </location>
</feature>
<dbReference type="InterPro" id="IPR050482">
    <property type="entry name" value="Sensor_HK_TwoCompSys"/>
</dbReference>
<accession>A0ABS4PK89</accession>
<dbReference type="Proteomes" id="UP000741013">
    <property type="component" value="Unassembled WGS sequence"/>
</dbReference>
<feature type="transmembrane region" description="Helical" evidence="9">
    <location>
        <begin position="305"/>
        <end position="324"/>
    </location>
</feature>
<feature type="transmembrane region" description="Helical" evidence="9">
    <location>
        <begin position="127"/>
        <end position="149"/>
    </location>
</feature>
<dbReference type="PANTHER" id="PTHR24421">
    <property type="entry name" value="NITRATE/NITRITE SENSOR PROTEIN NARX-RELATED"/>
    <property type="match status" value="1"/>
</dbReference>
<evidence type="ECO:0000313" key="13">
    <source>
        <dbReference type="Proteomes" id="UP000741013"/>
    </source>
</evidence>
<keyword evidence="9" id="KW-0472">Membrane</keyword>
<evidence type="ECO:0000256" key="4">
    <source>
        <dbReference type="ARBA" id="ARBA00022679"/>
    </source>
</evidence>
<comment type="catalytic activity">
    <reaction evidence="1">
        <text>ATP + protein L-histidine = ADP + protein N-phospho-L-histidine.</text>
        <dbReference type="EC" id="2.7.13.3"/>
    </reaction>
</comment>
<dbReference type="EMBL" id="JAGGMS010000001">
    <property type="protein sequence ID" value="MBP2179835.1"/>
    <property type="molecule type" value="Genomic_DNA"/>
</dbReference>
<sequence length="583" mass="60945">MPTADQLTDRVSAFLRWLGVPGMVLLAALLCDLVIIAGAGFDAVGPRLRDLGMVPGILLMSACAVWARKQPVTAAFAGAGVLLFTSALLRFGRVPAYSTVLDELSFAETVAGVELVIFVVRAARPGVAFAATSSLVVSCVLSIATRGNMDPVSATVSGRSPFFGLGLLIAAVLFGLGARRPAQRKRKTRFAEVVSGQWPLVGGLSLLMFFDLAAAFESGPRVGPTLLCSFVAVVLAVVAIRKPVPAAWALAGVMLVSVVVTRLVLRGHASYVLAGGTPIAQVGAGAAMTVLLIRYVGNARAVPAIAALSAVVAAGAVVNTLPSGPTFDLDDLQPHVLSAVLLLGISVATGLFLRSRDSERKQVVQSAVTDAQTSERMALARELHDVVAHHVTGIVVQAQAAKMVAGKNPQVALDALDRIETAGTEALTAMRRLVRSMRGDHPAGTTEFSEQATMDLAADLHKMVDAANHGVYTKIQLNLPEDLPQEVARSALRLVQESLTNIGKHAAGASVAWVSVREEQGELHIRVSDNGRGQSQRTAPVSSGYGLVGMRERVALLHGRLSAGPSPEGGWLVEAWLPLAGAE</sequence>
<organism evidence="12 13">
    <name type="scientific">Amycolatopsis magusensis</name>
    <dbReference type="NCBI Taxonomy" id="882444"/>
    <lineage>
        <taxon>Bacteria</taxon>
        <taxon>Bacillati</taxon>
        <taxon>Actinomycetota</taxon>
        <taxon>Actinomycetes</taxon>
        <taxon>Pseudonocardiales</taxon>
        <taxon>Pseudonocardiaceae</taxon>
        <taxon>Amycolatopsis</taxon>
    </lineage>
</organism>
<gene>
    <name evidence="12" type="ORF">JOM49_001361</name>
</gene>
<protein>
    <recommendedName>
        <fullName evidence="2">histidine kinase</fullName>
        <ecNumber evidence="2">2.7.13.3</ecNumber>
    </recommendedName>
</protein>
<evidence type="ECO:0000256" key="6">
    <source>
        <dbReference type="ARBA" id="ARBA00022777"/>
    </source>
</evidence>
<keyword evidence="9" id="KW-0812">Transmembrane</keyword>
<name>A0ABS4PK89_9PSEU</name>
<proteinExistence type="predicted"/>
<evidence type="ECO:0000259" key="10">
    <source>
        <dbReference type="Pfam" id="PF02518"/>
    </source>
</evidence>
<dbReference type="Pfam" id="PF02518">
    <property type="entry name" value="HATPase_c"/>
    <property type="match status" value="1"/>
</dbReference>
<dbReference type="Gene3D" id="3.30.565.10">
    <property type="entry name" value="Histidine kinase-like ATPase, C-terminal domain"/>
    <property type="match status" value="1"/>
</dbReference>
<dbReference type="PANTHER" id="PTHR24421:SF10">
    <property type="entry name" value="NITRATE_NITRITE SENSOR PROTEIN NARQ"/>
    <property type="match status" value="1"/>
</dbReference>
<feature type="transmembrane region" description="Helical" evidence="9">
    <location>
        <begin position="198"/>
        <end position="216"/>
    </location>
</feature>
<dbReference type="GO" id="GO:0016301">
    <property type="term" value="F:kinase activity"/>
    <property type="evidence" value="ECO:0007669"/>
    <property type="project" value="UniProtKB-KW"/>
</dbReference>
<keyword evidence="6 12" id="KW-0418">Kinase</keyword>
<keyword evidence="5" id="KW-0547">Nucleotide-binding</keyword>
<evidence type="ECO:0000256" key="1">
    <source>
        <dbReference type="ARBA" id="ARBA00000085"/>
    </source>
</evidence>
<feature type="domain" description="Signal transduction histidine kinase subgroup 3 dimerisation and phosphoacceptor" evidence="11">
    <location>
        <begin position="375"/>
        <end position="439"/>
    </location>
</feature>
<dbReference type="InterPro" id="IPR036890">
    <property type="entry name" value="HATPase_C_sf"/>
</dbReference>
<evidence type="ECO:0000313" key="12">
    <source>
        <dbReference type="EMBL" id="MBP2179835.1"/>
    </source>
</evidence>
<feature type="transmembrane region" description="Helical" evidence="9">
    <location>
        <begin position="271"/>
        <end position="293"/>
    </location>
</feature>
<dbReference type="InterPro" id="IPR011712">
    <property type="entry name" value="Sig_transdc_His_kin_sub3_dim/P"/>
</dbReference>
<keyword evidence="13" id="KW-1185">Reference proteome</keyword>
<keyword evidence="4" id="KW-0808">Transferase</keyword>
<feature type="transmembrane region" description="Helical" evidence="9">
    <location>
        <begin position="247"/>
        <end position="265"/>
    </location>
</feature>
<evidence type="ECO:0000256" key="5">
    <source>
        <dbReference type="ARBA" id="ARBA00022741"/>
    </source>
</evidence>
<reference evidence="12 13" key="1">
    <citation type="submission" date="2021-03" db="EMBL/GenBank/DDBJ databases">
        <title>Sequencing the genomes of 1000 actinobacteria strains.</title>
        <authorList>
            <person name="Klenk H.-P."/>
        </authorList>
    </citation>
    <scope>NUCLEOTIDE SEQUENCE [LARGE SCALE GENOMIC DNA]</scope>
    <source>
        <strain evidence="12 13">DSM 45510</strain>
    </source>
</reference>
<dbReference type="CDD" id="cd16917">
    <property type="entry name" value="HATPase_UhpB-NarQ-NarX-like"/>
    <property type="match status" value="1"/>
</dbReference>
<comment type="caution">
    <text evidence="12">The sequence shown here is derived from an EMBL/GenBank/DDBJ whole genome shotgun (WGS) entry which is preliminary data.</text>
</comment>
<evidence type="ECO:0000256" key="9">
    <source>
        <dbReference type="SAM" id="Phobius"/>
    </source>
</evidence>
<evidence type="ECO:0000256" key="8">
    <source>
        <dbReference type="ARBA" id="ARBA00023012"/>
    </source>
</evidence>
<keyword evidence="7" id="KW-0067">ATP-binding</keyword>
<dbReference type="Pfam" id="PF07730">
    <property type="entry name" value="HisKA_3"/>
    <property type="match status" value="1"/>
</dbReference>
<feature type="transmembrane region" description="Helical" evidence="9">
    <location>
        <begin position="161"/>
        <end position="178"/>
    </location>
</feature>
<keyword evidence="3" id="KW-0597">Phosphoprotein</keyword>
<evidence type="ECO:0000256" key="7">
    <source>
        <dbReference type="ARBA" id="ARBA00022840"/>
    </source>
</evidence>
<dbReference type="RefSeq" id="WP_308158672.1">
    <property type="nucleotide sequence ID" value="NZ_JAGGMS010000001.1"/>
</dbReference>
<feature type="transmembrane region" description="Helical" evidence="9">
    <location>
        <begin position="336"/>
        <end position="353"/>
    </location>
</feature>
<evidence type="ECO:0000256" key="2">
    <source>
        <dbReference type="ARBA" id="ARBA00012438"/>
    </source>
</evidence>
<feature type="transmembrane region" description="Helical" evidence="9">
    <location>
        <begin position="17"/>
        <end position="39"/>
    </location>
</feature>
<feature type="domain" description="Histidine kinase/HSP90-like ATPase" evidence="10">
    <location>
        <begin position="490"/>
        <end position="580"/>
    </location>
</feature>
<dbReference type="EC" id="2.7.13.3" evidence="2"/>
<dbReference type="Gene3D" id="1.20.5.1930">
    <property type="match status" value="1"/>
</dbReference>
<evidence type="ECO:0000256" key="3">
    <source>
        <dbReference type="ARBA" id="ARBA00022553"/>
    </source>
</evidence>
<feature type="transmembrane region" description="Helical" evidence="9">
    <location>
        <begin position="222"/>
        <end position="240"/>
    </location>
</feature>
<dbReference type="SUPFAM" id="SSF55874">
    <property type="entry name" value="ATPase domain of HSP90 chaperone/DNA topoisomerase II/histidine kinase"/>
    <property type="match status" value="1"/>
</dbReference>
<keyword evidence="8" id="KW-0902">Two-component regulatory system</keyword>
<evidence type="ECO:0000259" key="11">
    <source>
        <dbReference type="Pfam" id="PF07730"/>
    </source>
</evidence>
<feature type="transmembrane region" description="Helical" evidence="9">
    <location>
        <begin position="51"/>
        <end position="67"/>
    </location>
</feature>
<feature type="transmembrane region" description="Helical" evidence="9">
    <location>
        <begin position="74"/>
        <end position="92"/>
    </location>
</feature>